<proteinExistence type="predicted"/>
<accession>A0A7J6F9R5</accession>
<dbReference type="Proteomes" id="UP000525078">
    <property type="component" value="Unassembled WGS sequence"/>
</dbReference>
<name>A0A7J6F9R5_CANSA</name>
<evidence type="ECO:0000313" key="1">
    <source>
        <dbReference type="EMBL" id="KAF4366500.1"/>
    </source>
</evidence>
<gene>
    <name evidence="1" type="ORF">F8388_003738</name>
    <name evidence="2" type="ORF">G4B88_013788</name>
</gene>
<dbReference type="AlphaFoldDB" id="A0A7J6F9R5"/>
<keyword evidence="4" id="KW-1185">Reference proteome</keyword>
<comment type="caution">
    <text evidence="1">The sequence shown here is derived from an EMBL/GenBank/DDBJ whole genome shotgun (WGS) entry which is preliminary data.</text>
</comment>
<evidence type="ECO:0000313" key="2">
    <source>
        <dbReference type="EMBL" id="KAF4400947.1"/>
    </source>
</evidence>
<dbReference type="Pfam" id="PF14223">
    <property type="entry name" value="Retrotran_gag_2"/>
    <property type="match status" value="1"/>
</dbReference>
<protein>
    <submittedName>
        <fullName evidence="1">Uncharacterized protein</fullName>
    </submittedName>
</protein>
<dbReference type="Proteomes" id="UP000583929">
    <property type="component" value="Unassembled WGS sequence"/>
</dbReference>
<organism evidence="1 3">
    <name type="scientific">Cannabis sativa</name>
    <name type="common">Hemp</name>
    <name type="synonym">Marijuana</name>
    <dbReference type="NCBI Taxonomy" id="3483"/>
    <lineage>
        <taxon>Eukaryota</taxon>
        <taxon>Viridiplantae</taxon>
        <taxon>Streptophyta</taxon>
        <taxon>Embryophyta</taxon>
        <taxon>Tracheophyta</taxon>
        <taxon>Spermatophyta</taxon>
        <taxon>Magnoliopsida</taxon>
        <taxon>eudicotyledons</taxon>
        <taxon>Gunneridae</taxon>
        <taxon>Pentapetalae</taxon>
        <taxon>rosids</taxon>
        <taxon>fabids</taxon>
        <taxon>Rosales</taxon>
        <taxon>Cannabaceae</taxon>
        <taxon>Cannabis</taxon>
    </lineage>
</organism>
<evidence type="ECO:0000313" key="3">
    <source>
        <dbReference type="Proteomes" id="UP000525078"/>
    </source>
</evidence>
<dbReference type="EMBL" id="JAATIQ010000013">
    <property type="protein sequence ID" value="KAF4400947.1"/>
    <property type="molecule type" value="Genomic_DNA"/>
</dbReference>
<sequence length="140" mass="15475">MATSASNFTSFMVIPTTMFLPPLRHPRPDPYYLNPLALPICWLYASLSDSMLGQIEGLTAFSYLQKLQSLCNTLASVGEPISDQDHLTYLLNGLGLEYDAFVTPILARPIKPTIEEVHALLLSYKARINRQTTAASISSL</sequence>
<dbReference type="PANTHER" id="PTHR47481:SF10">
    <property type="entry name" value="COPIA-LIKE POLYPROTEIN_RETROTRANSPOSON"/>
    <property type="match status" value="1"/>
</dbReference>
<dbReference type="EMBL" id="JAATIP010000150">
    <property type="protein sequence ID" value="KAF4366500.1"/>
    <property type="molecule type" value="Genomic_DNA"/>
</dbReference>
<reference evidence="3 4" key="1">
    <citation type="journal article" date="2020" name="bioRxiv">
        <title>Sequence and annotation of 42 cannabis genomes reveals extensive copy number variation in cannabinoid synthesis and pathogen resistance genes.</title>
        <authorList>
            <person name="Mckernan K.J."/>
            <person name="Helbert Y."/>
            <person name="Kane L.T."/>
            <person name="Ebling H."/>
            <person name="Zhang L."/>
            <person name="Liu B."/>
            <person name="Eaton Z."/>
            <person name="Mclaughlin S."/>
            <person name="Kingan S."/>
            <person name="Baybayan P."/>
            <person name="Concepcion G."/>
            <person name="Jordan M."/>
            <person name="Riva A."/>
            <person name="Barbazuk W."/>
            <person name="Harkins T."/>
        </authorList>
    </citation>
    <scope>NUCLEOTIDE SEQUENCE [LARGE SCALE GENOMIC DNA]</scope>
    <source>
        <strain evidence="3 4">cv. Jamaican Lion 4</strain>
        <strain evidence="2">Father</strain>
        <strain evidence="1">Mother</strain>
        <tissue evidence="1">Leaf</tissue>
    </source>
</reference>
<evidence type="ECO:0000313" key="4">
    <source>
        <dbReference type="Proteomes" id="UP000583929"/>
    </source>
</evidence>
<dbReference type="PANTHER" id="PTHR47481">
    <property type="match status" value="1"/>
</dbReference>